<feature type="coiled-coil region" evidence="1">
    <location>
        <begin position="19"/>
        <end position="67"/>
    </location>
</feature>
<keyword evidence="1" id="KW-0175">Coiled coil</keyword>
<dbReference type="EMBL" id="FLQY01000343">
    <property type="protein sequence ID" value="SBT10353.1"/>
    <property type="molecule type" value="Genomic_DNA"/>
</dbReference>
<dbReference type="Gene3D" id="1.20.5.340">
    <property type="match status" value="1"/>
</dbReference>
<dbReference type="Proteomes" id="UP000199600">
    <property type="component" value="Unassembled WGS sequence"/>
</dbReference>
<reference evidence="2 3" key="1">
    <citation type="submission" date="2016-06" db="EMBL/GenBank/DDBJ databases">
        <authorList>
            <person name="Kjaerup R.B."/>
            <person name="Dalgaard T.S."/>
            <person name="Juul-Madsen H.R."/>
        </authorList>
    </citation>
    <scope>NUCLEOTIDE SEQUENCE [LARGE SCALE GENOMIC DNA]</scope>
    <source>
        <strain evidence="2">2</strain>
    </source>
</reference>
<accession>A0A1A8Y1V1</accession>
<evidence type="ECO:0000313" key="3">
    <source>
        <dbReference type="Proteomes" id="UP000199600"/>
    </source>
</evidence>
<organism evidence="2 3">
    <name type="scientific">Candidatus Propionivibrio aalborgensis</name>
    <dbReference type="NCBI Taxonomy" id="1860101"/>
    <lineage>
        <taxon>Bacteria</taxon>
        <taxon>Pseudomonadati</taxon>
        <taxon>Pseudomonadota</taxon>
        <taxon>Betaproteobacteria</taxon>
        <taxon>Rhodocyclales</taxon>
        <taxon>Rhodocyclaceae</taxon>
        <taxon>Propionivibrio</taxon>
    </lineage>
</organism>
<gene>
    <name evidence="2" type="ORF">PROAA_420029</name>
</gene>
<evidence type="ECO:0000256" key="1">
    <source>
        <dbReference type="SAM" id="Coils"/>
    </source>
</evidence>
<keyword evidence="3" id="KW-1185">Reference proteome</keyword>
<protein>
    <recommendedName>
        <fullName evidence="4">Cell division protein ZapB</fullName>
    </recommendedName>
</protein>
<evidence type="ECO:0008006" key="4">
    <source>
        <dbReference type="Google" id="ProtNLM"/>
    </source>
</evidence>
<name>A0A1A8Y1V1_9RHOO</name>
<proteinExistence type="predicted"/>
<evidence type="ECO:0000313" key="2">
    <source>
        <dbReference type="EMBL" id="SBT10353.1"/>
    </source>
</evidence>
<sequence length="68" mass="7755">MIDELNMLESKVVQTVSLCQELRAENDLLRQQLAATEEVRKGLSERMESARSRLEQLARQLPEAKATV</sequence>
<dbReference type="AlphaFoldDB" id="A0A1A8Y1V1"/>